<gene>
    <name evidence="3" type="ORF">HMPREF0063_10900</name>
</gene>
<evidence type="ECO:0000256" key="1">
    <source>
        <dbReference type="SAM" id="MobiDB-lite"/>
    </source>
</evidence>
<keyword evidence="2" id="KW-0812">Transmembrane</keyword>
<keyword evidence="4" id="KW-1185">Reference proteome</keyword>
<protein>
    <recommendedName>
        <fullName evidence="5">DUF4235 domain-containing protein</fullName>
    </recommendedName>
</protein>
<sequence>MTVARKRSKPTTPQSPAPTSKTSGKAAWTIIDRSSMIAAGVLAPVASAGAWRMLTGRKPPTIDGDPDVDVKEAIAWALVGGALVEVVKVVARRQAAVYWVRSTGERPPKMKPRK</sequence>
<dbReference type="EMBL" id="ACLF03000003">
    <property type="protein sequence ID" value="EFQ84184.1"/>
    <property type="molecule type" value="Genomic_DNA"/>
</dbReference>
<dbReference type="Proteomes" id="UP000003111">
    <property type="component" value="Unassembled WGS sequence"/>
</dbReference>
<dbReference type="InterPro" id="IPR025329">
    <property type="entry name" value="DUF4235"/>
</dbReference>
<keyword evidence="2" id="KW-0472">Membrane</keyword>
<dbReference type="eggNOG" id="ENOG50339QH">
    <property type="taxonomic scope" value="Bacteria"/>
</dbReference>
<name>E2SAB0_9ACTN</name>
<feature type="transmembrane region" description="Helical" evidence="2">
    <location>
        <begin position="74"/>
        <end position="91"/>
    </location>
</feature>
<reference evidence="3" key="1">
    <citation type="submission" date="2010-08" db="EMBL/GenBank/DDBJ databases">
        <authorList>
            <person name="Muzny D."/>
            <person name="Qin X."/>
            <person name="Buhay C."/>
            <person name="Dugan-Rocha S."/>
            <person name="Ding Y."/>
            <person name="Chen G."/>
            <person name="Hawes A."/>
            <person name="Holder M."/>
            <person name="Jhangiani S."/>
            <person name="Johnson A."/>
            <person name="Khan Z."/>
            <person name="Li Z."/>
            <person name="Liu W."/>
            <person name="Liu X."/>
            <person name="Perez L."/>
            <person name="Shen H."/>
            <person name="Wang Q."/>
            <person name="Watt J."/>
            <person name="Xi L."/>
            <person name="Xin Y."/>
            <person name="Zhou J."/>
            <person name="Deng J."/>
            <person name="Jiang H."/>
            <person name="Liu Y."/>
            <person name="Qu J."/>
            <person name="Song X.-Z."/>
            <person name="Zhang L."/>
            <person name="Villasana D."/>
            <person name="Johnson A."/>
            <person name="Liu J."/>
            <person name="Liyanage D."/>
            <person name="Lorensuhewa L."/>
            <person name="Robinson T."/>
            <person name="Song A."/>
            <person name="Song B.-B."/>
            <person name="Dinh H."/>
            <person name="Thornton R."/>
            <person name="Coyle M."/>
            <person name="Francisco L."/>
            <person name="Jackson L."/>
            <person name="Javaid M."/>
            <person name="Korchina V."/>
            <person name="Kovar C."/>
            <person name="Mata R."/>
            <person name="Mathew T."/>
            <person name="Ngo R."/>
            <person name="Nguyen L."/>
            <person name="Nguyen N."/>
            <person name="Okwuonu G."/>
            <person name="Ongeri F."/>
            <person name="Pham C."/>
            <person name="Simmons D."/>
            <person name="Wilczek-Boney K."/>
            <person name="Hale W."/>
            <person name="Jakkamsetti A."/>
            <person name="Pham P."/>
            <person name="Ruth R."/>
            <person name="San Lucas F."/>
            <person name="Warren J."/>
            <person name="Zhang J."/>
            <person name="Zhao Z."/>
            <person name="Zhou C."/>
            <person name="Zhu D."/>
            <person name="Lee S."/>
            <person name="Bess C."/>
            <person name="Blankenburg K."/>
            <person name="Forbes L."/>
            <person name="Fu Q."/>
            <person name="Gubbala S."/>
            <person name="Hirani K."/>
            <person name="Jayaseelan J.C."/>
            <person name="Lara F."/>
            <person name="Munidasa M."/>
            <person name="Palculict T."/>
            <person name="Patil S."/>
            <person name="Pu L.-L."/>
            <person name="Saada N."/>
            <person name="Tang L."/>
            <person name="Weissenberger G."/>
            <person name="Zhu Y."/>
            <person name="Hemphill L."/>
            <person name="Shang Y."/>
            <person name="Youmans B."/>
            <person name="Ayvaz T."/>
            <person name="Ross M."/>
            <person name="Santibanez J."/>
            <person name="Aqrawi P."/>
            <person name="Gross S."/>
            <person name="Joshi V."/>
            <person name="Fowler G."/>
            <person name="Nazareth L."/>
            <person name="Reid J."/>
            <person name="Worley K."/>
            <person name="Petrosino J."/>
            <person name="Highlander S."/>
            <person name="Gibbs R."/>
        </authorList>
    </citation>
    <scope>NUCLEOTIDE SEQUENCE [LARGE SCALE GENOMIC DNA]</scope>
    <source>
        <strain evidence="3">DSM 15272</strain>
    </source>
</reference>
<comment type="caution">
    <text evidence="3">The sequence shown here is derived from an EMBL/GenBank/DDBJ whole genome shotgun (WGS) entry which is preliminary data.</text>
</comment>
<feature type="transmembrane region" description="Helical" evidence="2">
    <location>
        <begin position="35"/>
        <end position="54"/>
    </location>
</feature>
<dbReference type="STRING" id="585531.HMPREF0063_10900"/>
<feature type="region of interest" description="Disordered" evidence="1">
    <location>
        <begin position="1"/>
        <end position="25"/>
    </location>
</feature>
<evidence type="ECO:0000313" key="4">
    <source>
        <dbReference type="Proteomes" id="UP000003111"/>
    </source>
</evidence>
<evidence type="ECO:0008006" key="5">
    <source>
        <dbReference type="Google" id="ProtNLM"/>
    </source>
</evidence>
<accession>E2SAB0</accession>
<feature type="compositionally biased region" description="Polar residues" evidence="1">
    <location>
        <begin position="10"/>
        <end position="23"/>
    </location>
</feature>
<dbReference type="OrthoDB" id="6293727at2"/>
<evidence type="ECO:0000256" key="2">
    <source>
        <dbReference type="SAM" id="Phobius"/>
    </source>
</evidence>
<proteinExistence type="predicted"/>
<dbReference type="AlphaFoldDB" id="E2SAB0"/>
<dbReference type="HOGENOM" id="CLU_168912_0_1_11"/>
<keyword evidence="2" id="KW-1133">Transmembrane helix</keyword>
<organism evidence="3 4">
    <name type="scientific">Aeromicrobium marinum DSM 15272</name>
    <dbReference type="NCBI Taxonomy" id="585531"/>
    <lineage>
        <taxon>Bacteria</taxon>
        <taxon>Bacillati</taxon>
        <taxon>Actinomycetota</taxon>
        <taxon>Actinomycetes</taxon>
        <taxon>Propionibacteriales</taxon>
        <taxon>Nocardioidaceae</taxon>
        <taxon>Aeromicrobium</taxon>
    </lineage>
</organism>
<evidence type="ECO:0000313" key="3">
    <source>
        <dbReference type="EMBL" id="EFQ84184.1"/>
    </source>
</evidence>
<dbReference type="Pfam" id="PF14019">
    <property type="entry name" value="DUF4235"/>
    <property type="match status" value="1"/>
</dbReference>